<reference evidence="7 8" key="1">
    <citation type="submission" date="2015-09" db="EMBL/GenBank/DDBJ databases">
        <title>Genome announcement of multiple Pseudomonas syringae strains.</title>
        <authorList>
            <person name="Thakur S."/>
            <person name="Wang P.W."/>
            <person name="Gong Y."/>
            <person name="Weir B.S."/>
            <person name="Guttman D.S."/>
        </authorList>
    </citation>
    <scope>NUCLEOTIDE SEQUENCE [LARGE SCALE GENOMIC DNA]</scope>
    <source>
        <strain evidence="7 8">ICMP3882</strain>
    </source>
</reference>
<evidence type="ECO:0000256" key="3">
    <source>
        <dbReference type="ARBA" id="ARBA00023015"/>
    </source>
</evidence>
<gene>
    <name evidence="7" type="ORF">ALO47_00382</name>
</gene>
<dbReference type="PANTHER" id="PTHR46577:SF2">
    <property type="entry name" value="TRANSCRIPTIONAL REGULATORY PROTEIN"/>
    <property type="match status" value="1"/>
</dbReference>
<dbReference type="AlphaFoldDB" id="A0A0N8SQR8"/>
<evidence type="ECO:0000313" key="7">
    <source>
        <dbReference type="EMBL" id="KPY49952.1"/>
    </source>
</evidence>
<evidence type="ECO:0000259" key="6">
    <source>
        <dbReference type="PROSITE" id="PS50949"/>
    </source>
</evidence>
<keyword evidence="4" id="KW-0238">DNA-binding</keyword>
<dbReference type="SUPFAM" id="SSF46785">
    <property type="entry name" value="Winged helix' DNA-binding domain"/>
    <property type="match status" value="1"/>
</dbReference>
<dbReference type="InterPro" id="IPR004839">
    <property type="entry name" value="Aminotransferase_I/II_large"/>
</dbReference>
<comment type="caution">
    <text evidence="7">The sequence shown here is derived from an EMBL/GenBank/DDBJ whole genome shotgun (WGS) entry which is preliminary data.</text>
</comment>
<accession>A0A0N8SQR8</accession>
<dbReference type="InterPro" id="IPR015424">
    <property type="entry name" value="PyrdxlP-dep_Trfase"/>
</dbReference>
<keyword evidence="3" id="KW-0805">Transcription regulation</keyword>
<protein>
    <submittedName>
        <fullName evidence="7">GntR family transcriptional regulator</fullName>
    </submittedName>
</protein>
<dbReference type="CDD" id="cd00609">
    <property type="entry name" value="AAT_like"/>
    <property type="match status" value="1"/>
</dbReference>
<name>A0A0N8SQR8_PSESI</name>
<dbReference type="InterPro" id="IPR015422">
    <property type="entry name" value="PyrdxlP-dep_Trfase_small"/>
</dbReference>
<dbReference type="EMBL" id="LJRF01000047">
    <property type="protein sequence ID" value="KPY49952.1"/>
    <property type="molecule type" value="Genomic_DNA"/>
</dbReference>
<dbReference type="GO" id="GO:0030170">
    <property type="term" value="F:pyridoxal phosphate binding"/>
    <property type="evidence" value="ECO:0007669"/>
    <property type="project" value="InterPro"/>
</dbReference>
<evidence type="ECO:0000313" key="8">
    <source>
        <dbReference type="Proteomes" id="UP000050554"/>
    </source>
</evidence>
<keyword evidence="2" id="KW-0663">Pyridoxal phosphate</keyword>
<dbReference type="Pfam" id="PF00155">
    <property type="entry name" value="Aminotran_1_2"/>
    <property type="match status" value="1"/>
</dbReference>
<dbReference type="Gene3D" id="1.10.10.10">
    <property type="entry name" value="Winged helix-like DNA-binding domain superfamily/Winged helix DNA-binding domain"/>
    <property type="match status" value="1"/>
</dbReference>
<evidence type="ECO:0000256" key="1">
    <source>
        <dbReference type="ARBA" id="ARBA00005384"/>
    </source>
</evidence>
<dbReference type="InterPro" id="IPR036388">
    <property type="entry name" value="WH-like_DNA-bd_sf"/>
</dbReference>
<dbReference type="InterPro" id="IPR036390">
    <property type="entry name" value="WH_DNA-bd_sf"/>
</dbReference>
<dbReference type="Proteomes" id="UP000050554">
    <property type="component" value="Unassembled WGS sequence"/>
</dbReference>
<proteinExistence type="inferred from homology"/>
<dbReference type="Pfam" id="PF00392">
    <property type="entry name" value="GntR"/>
    <property type="match status" value="1"/>
</dbReference>
<dbReference type="InterPro" id="IPR000524">
    <property type="entry name" value="Tscrpt_reg_HTH_GntR"/>
</dbReference>
<dbReference type="GO" id="GO:0003700">
    <property type="term" value="F:DNA-binding transcription factor activity"/>
    <property type="evidence" value="ECO:0007669"/>
    <property type="project" value="InterPro"/>
</dbReference>
<dbReference type="GO" id="GO:0003677">
    <property type="term" value="F:DNA binding"/>
    <property type="evidence" value="ECO:0007669"/>
    <property type="project" value="UniProtKB-KW"/>
</dbReference>
<evidence type="ECO:0000256" key="4">
    <source>
        <dbReference type="ARBA" id="ARBA00023125"/>
    </source>
</evidence>
<evidence type="ECO:0000256" key="5">
    <source>
        <dbReference type="ARBA" id="ARBA00023163"/>
    </source>
</evidence>
<dbReference type="InterPro" id="IPR051446">
    <property type="entry name" value="HTH_trans_reg/aminotransferase"/>
</dbReference>
<comment type="similarity">
    <text evidence="1">In the C-terminal section; belongs to the class-I pyridoxal-phosphate-dependent aminotransferase family.</text>
</comment>
<dbReference type="PROSITE" id="PS50949">
    <property type="entry name" value="HTH_GNTR"/>
    <property type="match status" value="1"/>
</dbReference>
<sequence length="471" mass="52891">MKNKTDFAYQAVYRYLLRLVNEAQATSPVKLPSLRQLAKRLKVSISTVQSAYSMLEKERRVCSVPKSGYYSVPVDSAESHAESDSDGSLLDLYCRSARRPGLHLLGSDEPSAVKESVCPLLLMERELARLYPRPDGLGYQPFGDLELRAALAARYTCDAGHVWYADNVYVGSDLPGMLKAVIETLELRGATVLVESPCPWTLLRMLQAFDIRVIELPLDEHAGIDLTKLEQVLLSERIGLALLSSVLNPVRGSIRSDDNTRAAALLLNRHEIRVLENDSHGELLFAHQAIRLRDLIEPQHLLILGSFAKTLGPEAPYGYLLCQTLEQSWQRYFLMRSFELPPIRQKAIARLYTSGRLDRYLDSLRNSLVGRMRNTTERLDRHLAHALRYEIPAGGSGIWAESLHTVDMRKVFACLLEQRIVISPGELFSLEGLHRQHLRISYAVNGSDDSEPLFIALGEVFEQANGTQVAK</sequence>
<dbReference type="SUPFAM" id="SSF53383">
    <property type="entry name" value="PLP-dependent transferases"/>
    <property type="match status" value="1"/>
</dbReference>
<organism evidence="7 8">
    <name type="scientific">Pseudomonas syringae pv. ribicola</name>
    <dbReference type="NCBI Taxonomy" id="55398"/>
    <lineage>
        <taxon>Bacteria</taxon>
        <taxon>Pseudomonadati</taxon>
        <taxon>Pseudomonadota</taxon>
        <taxon>Gammaproteobacteria</taxon>
        <taxon>Pseudomonadales</taxon>
        <taxon>Pseudomonadaceae</taxon>
        <taxon>Pseudomonas</taxon>
    </lineage>
</organism>
<dbReference type="RefSeq" id="WP_004879578.1">
    <property type="nucleotide sequence ID" value="NZ_LJRF01000047.1"/>
</dbReference>
<feature type="domain" description="HTH gntR-type" evidence="6">
    <location>
        <begin position="6"/>
        <end position="74"/>
    </location>
</feature>
<keyword evidence="5" id="KW-0804">Transcription</keyword>
<dbReference type="Gene3D" id="3.90.1150.10">
    <property type="entry name" value="Aspartate Aminotransferase, domain 1"/>
    <property type="match status" value="1"/>
</dbReference>
<dbReference type="InterPro" id="IPR015421">
    <property type="entry name" value="PyrdxlP-dep_Trfase_major"/>
</dbReference>
<dbReference type="PATRIC" id="fig|55398.3.peg.473"/>
<evidence type="ECO:0000256" key="2">
    <source>
        <dbReference type="ARBA" id="ARBA00022898"/>
    </source>
</evidence>
<dbReference type="SMART" id="SM00345">
    <property type="entry name" value="HTH_GNTR"/>
    <property type="match status" value="1"/>
</dbReference>
<dbReference type="PANTHER" id="PTHR46577">
    <property type="entry name" value="HTH-TYPE TRANSCRIPTIONAL REGULATORY PROTEIN GABR"/>
    <property type="match status" value="1"/>
</dbReference>
<dbReference type="Gene3D" id="3.40.640.10">
    <property type="entry name" value="Type I PLP-dependent aspartate aminotransferase-like (Major domain)"/>
    <property type="match status" value="1"/>
</dbReference>